<evidence type="ECO:0000313" key="2">
    <source>
        <dbReference type="Proteomes" id="UP000308600"/>
    </source>
</evidence>
<evidence type="ECO:0000313" key="1">
    <source>
        <dbReference type="EMBL" id="TFK64351.1"/>
    </source>
</evidence>
<organism evidence="1 2">
    <name type="scientific">Pluteus cervinus</name>
    <dbReference type="NCBI Taxonomy" id="181527"/>
    <lineage>
        <taxon>Eukaryota</taxon>
        <taxon>Fungi</taxon>
        <taxon>Dikarya</taxon>
        <taxon>Basidiomycota</taxon>
        <taxon>Agaricomycotina</taxon>
        <taxon>Agaricomycetes</taxon>
        <taxon>Agaricomycetidae</taxon>
        <taxon>Agaricales</taxon>
        <taxon>Pluteineae</taxon>
        <taxon>Pluteaceae</taxon>
        <taxon>Pluteus</taxon>
    </lineage>
</organism>
<accession>A0ACD3AFN8</accession>
<proteinExistence type="predicted"/>
<keyword evidence="2" id="KW-1185">Reference proteome</keyword>
<name>A0ACD3AFN8_9AGAR</name>
<protein>
    <submittedName>
        <fullName evidence="1">Uncharacterized protein</fullName>
    </submittedName>
</protein>
<reference evidence="1 2" key="1">
    <citation type="journal article" date="2019" name="Nat. Ecol. Evol.">
        <title>Megaphylogeny resolves global patterns of mushroom evolution.</title>
        <authorList>
            <person name="Varga T."/>
            <person name="Krizsan K."/>
            <person name="Foldi C."/>
            <person name="Dima B."/>
            <person name="Sanchez-Garcia M."/>
            <person name="Sanchez-Ramirez S."/>
            <person name="Szollosi G.J."/>
            <person name="Szarkandi J.G."/>
            <person name="Papp V."/>
            <person name="Albert L."/>
            <person name="Andreopoulos W."/>
            <person name="Angelini C."/>
            <person name="Antonin V."/>
            <person name="Barry K.W."/>
            <person name="Bougher N.L."/>
            <person name="Buchanan P."/>
            <person name="Buyck B."/>
            <person name="Bense V."/>
            <person name="Catcheside P."/>
            <person name="Chovatia M."/>
            <person name="Cooper J."/>
            <person name="Damon W."/>
            <person name="Desjardin D."/>
            <person name="Finy P."/>
            <person name="Geml J."/>
            <person name="Haridas S."/>
            <person name="Hughes K."/>
            <person name="Justo A."/>
            <person name="Karasinski D."/>
            <person name="Kautmanova I."/>
            <person name="Kiss B."/>
            <person name="Kocsube S."/>
            <person name="Kotiranta H."/>
            <person name="LaButti K.M."/>
            <person name="Lechner B.E."/>
            <person name="Liimatainen K."/>
            <person name="Lipzen A."/>
            <person name="Lukacs Z."/>
            <person name="Mihaltcheva S."/>
            <person name="Morgado L.N."/>
            <person name="Niskanen T."/>
            <person name="Noordeloos M.E."/>
            <person name="Ohm R.A."/>
            <person name="Ortiz-Santana B."/>
            <person name="Ovrebo C."/>
            <person name="Racz N."/>
            <person name="Riley R."/>
            <person name="Savchenko A."/>
            <person name="Shiryaev A."/>
            <person name="Soop K."/>
            <person name="Spirin V."/>
            <person name="Szebenyi C."/>
            <person name="Tomsovsky M."/>
            <person name="Tulloss R.E."/>
            <person name="Uehling J."/>
            <person name="Grigoriev I.V."/>
            <person name="Vagvolgyi C."/>
            <person name="Papp T."/>
            <person name="Martin F.M."/>
            <person name="Miettinen O."/>
            <person name="Hibbett D.S."/>
            <person name="Nagy L.G."/>
        </authorList>
    </citation>
    <scope>NUCLEOTIDE SEQUENCE [LARGE SCALE GENOMIC DNA]</scope>
    <source>
        <strain evidence="1 2">NL-1719</strain>
    </source>
</reference>
<dbReference type="EMBL" id="ML208478">
    <property type="protein sequence ID" value="TFK64351.1"/>
    <property type="molecule type" value="Genomic_DNA"/>
</dbReference>
<sequence length="162" mass="18321">MRLGPDGTCITPEIQRQLEAGMFLCRNWPFPFDDVEDDELLLELGNMKPKIGSIRDGIISIRLLPLCAQNGVKSKSNLMFKDLSPLLNIPVEIFLEVIEHLHPLDLYHLSKTCSAMKAFVQRQLIPFRLHPAFPSLGGRSSFLDLLYAMSVKITSPYLTSYT</sequence>
<dbReference type="Proteomes" id="UP000308600">
    <property type="component" value="Unassembled WGS sequence"/>
</dbReference>
<gene>
    <name evidence="1" type="ORF">BDN72DRAFT_901622</name>
</gene>